<evidence type="ECO:0000313" key="4">
    <source>
        <dbReference type="Proteomes" id="UP001284601"/>
    </source>
</evidence>
<dbReference type="Proteomes" id="UP001284601">
    <property type="component" value="Unassembled WGS sequence"/>
</dbReference>
<organism evidence="3 4">
    <name type="scientific">Conexibacter stalactiti</name>
    <dbReference type="NCBI Taxonomy" id="1940611"/>
    <lineage>
        <taxon>Bacteria</taxon>
        <taxon>Bacillati</taxon>
        <taxon>Actinomycetota</taxon>
        <taxon>Thermoleophilia</taxon>
        <taxon>Solirubrobacterales</taxon>
        <taxon>Conexibacteraceae</taxon>
        <taxon>Conexibacter</taxon>
    </lineage>
</organism>
<evidence type="ECO:0000256" key="2">
    <source>
        <dbReference type="SAM" id="SignalP"/>
    </source>
</evidence>
<feature type="region of interest" description="Disordered" evidence="1">
    <location>
        <begin position="419"/>
        <end position="464"/>
    </location>
</feature>
<proteinExistence type="predicted"/>
<sequence>MIRLLPAATAATAALALLLPTGASATVTRTAITTPSEPLYAAYRFAAPEAVFSVSGTSDGTTGDMLALRCEPGFGGRLSEPIRVAADGSFTTTASMTAIGSSPCRLRAVPAGHAGDELAAFEPRLVALTAYAPEARVTPVRGSVELRPFSFDVYTGHRHGIANVRPSDDGGLREVFSLLPDTLARTPSWALAAYLLPDAADPRTPVEVDGAASYGGRLIPRLDFDGAGPQDRSAPAGYTGVQSAVTVDPQSGDVTVLESVPIVHCSGTDRPDPLPAECMSVRPSGIRHERTYRFTREHRVIAVRDSWISSDERAHRVRVVMTHSALTDPPSLWRLPAEPELSPAGGELRHPTGPGTVAHRAESGALAAGAIAFDPAPAEFSFPFNNRLREVSLLEVPAGAVVEVRRTFAHAPTVAGVEQLLPPPAPVPQLAPGPAPAEPGGGGRELKPTGPRPEASRERSRPYRPCVVPRVRRGATVAAARRAIATAGCRSKGPLRKVRSRVRRGRVVTLTPRARSVRAPGAVVTITVSRGRAI</sequence>
<reference evidence="3 4" key="2">
    <citation type="submission" date="2023-10" db="EMBL/GenBank/DDBJ databases">
        <authorList>
            <person name="Han X.F."/>
        </authorList>
    </citation>
    <scope>NUCLEOTIDE SEQUENCE [LARGE SCALE GENOMIC DNA]</scope>
    <source>
        <strain evidence="3 4">KCTC 39840</strain>
    </source>
</reference>
<reference evidence="4" key="1">
    <citation type="submission" date="2023-07" db="EMBL/GenBank/DDBJ databases">
        <title>Conexibacter stalactiti sp. nov., isolated from stalactites in a lava cave and emended description of the genus Conexibacter.</title>
        <authorList>
            <person name="Lee S.D."/>
        </authorList>
    </citation>
    <scope>NUCLEOTIDE SEQUENCE [LARGE SCALE GENOMIC DNA]</scope>
    <source>
        <strain evidence="4">KCTC 39840</strain>
    </source>
</reference>
<keyword evidence="4" id="KW-1185">Reference proteome</keyword>
<name>A0ABU4HYN3_9ACTN</name>
<evidence type="ECO:0000313" key="3">
    <source>
        <dbReference type="EMBL" id="MDW5598442.1"/>
    </source>
</evidence>
<comment type="caution">
    <text evidence="3">The sequence shown here is derived from an EMBL/GenBank/DDBJ whole genome shotgun (WGS) entry which is preliminary data.</text>
</comment>
<evidence type="ECO:0008006" key="5">
    <source>
        <dbReference type="Google" id="ProtNLM"/>
    </source>
</evidence>
<gene>
    <name evidence="3" type="ORF">R7226_29045</name>
</gene>
<dbReference type="RefSeq" id="WP_318600971.1">
    <property type="nucleotide sequence ID" value="NZ_JAWSTH010000142.1"/>
</dbReference>
<protein>
    <recommendedName>
        <fullName evidence="5">PASTA domain-containing protein</fullName>
    </recommendedName>
</protein>
<accession>A0ABU4HYN3</accession>
<feature type="compositionally biased region" description="Pro residues" evidence="1">
    <location>
        <begin position="421"/>
        <end position="437"/>
    </location>
</feature>
<feature type="chain" id="PRO_5045175347" description="PASTA domain-containing protein" evidence="2">
    <location>
        <begin position="26"/>
        <end position="534"/>
    </location>
</feature>
<dbReference type="EMBL" id="JAWSTH010000142">
    <property type="protein sequence ID" value="MDW5598442.1"/>
    <property type="molecule type" value="Genomic_DNA"/>
</dbReference>
<dbReference type="Gene3D" id="3.30.10.20">
    <property type="match status" value="1"/>
</dbReference>
<evidence type="ECO:0000256" key="1">
    <source>
        <dbReference type="SAM" id="MobiDB-lite"/>
    </source>
</evidence>
<feature type="signal peptide" evidence="2">
    <location>
        <begin position="1"/>
        <end position="25"/>
    </location>
</feature>
<keyword evidence="2" id="KW-0732">Signal</keyword>